<comment type="caution">
    <text evidence="1">The sequence shown here is derived from an EMBL/GenBank/DDBJ whole genome shotgun (WGS) entry which is preliminary data.</text>
</comment>
<protein>
    <submittedName>
        <fullName evidence="1">Uncharacterized protein</fullName>
    </submittedName>
</protein>
<keyword evidence="2" id="KW-1185">Reference proteome</keyword>
<organism evidence="1 2">
    <name type="scientific">Diploscapter pachys</name>
    <dbReference type="NCBI Taxonomy" id="2018661"/>
    <lineage>
        <taxon>Eukaryota</taxon>
        <taxon>Metazoa</taxon>
        <taxon>Ecdysozoa</taxon>
        <taxon>Nematoda</taxon>
        <taxon>Chromadorea</taxon>
        <taxon>Rhabditida</taxon>
        <taxon>Rhabditina</taxon>
        <taxon>Rhabditomorpha</taxon>
        <taxon>Rhabditoidea</taxon>
        <taxon>Rhabditidae</taxon>
        <taxon>Diploscapter</taxon>
    </lineage>
</organism>
<evidence type="ECO:0000313" key="1">
    <source>
        <dbReference type="EMBL" id="PAV79930.1"/>
    </source>
</evidence>
<proteinExistence type="predicted"/>
<sequence length="103" mass="11568">MSAYRRVQLNSLSLCLSALSNSLLSSREREGKEYRQYTLLNVEWQGSQCLAPPTQMSLCPLCCLPNSHNPSLHLPIAVFANSDRFEVLTKPTHSAYKMGKSHD</sequence>
<name>A0A2A2L198_9BILA</name>
<accession>A0A2A2L198</accession>
<reference evidence="1 2" key="1">
    <citation type="journal article" date="2017" name="Curr. Biol.">
        <title>Genome architecture and evolution of a unichromosomal asexual nematode.</title>
        <authorList>
            <person name="Fradin H."/>
            <person name="Zegar C."/>
            <person name="Gutwein M."/>
            <person name="Lucas J."/>
            <person name="Kovtun M."/>
            <person name="Corcoran D."/>
            <person name="Baugh L.R."/>
            <person name="Kiontke K."/>
            <person name="Gunsalus K."/>
            <person name="Fitch D.H."/>
            <person name="Piano F."/>
        </authorList>
    </citation>
    <scope>NUCLEOTIDE SEQUENCE [LARGE SCALE GENOMIC DNA]</scope>
    <source>
        <strain evidence="1">PF1309</strain>
    </source>
</reference>
<gene>
    <name evidence="1" type="ORF">WR25_00867</name>
</gene>
<evidence type="ECO:0000313" key="2">
    <source>
        <dbReference type="Proteomes" id="UP000218231"/>
    </source>
</evidence>
<dbReference type="Proteomes" id="UP000218231">
    <property type="component" value="Unassembled WGS sequence"/>
</dbReference>
<dbReference type="AlphaFoldDB" id="A0A2A2L198"/>
<dbReference type="EMBL" id="LIAE01007340">
    <property type="protein sequence ID" value="PAV79930.1"/>
    <property type="molecule type" value="Genomic_DNA"/>
</dbReference>